<keyword evidence="3" id="KW-0862">Zinc</keyword>
<evidence type="ECO:0000256" key="1">
    <source>
        <dbReference type="ARBA" id="ARBA00022723"/>
    </source>
</evidence>
<dbReference type="PROSITE" id="PS51128">
    <property type="entry name" value="ZF_DKSA_2"/>
    <property type="match status" value="1"/>
</dbReference>
<evidence type="ECO:0000313" key="6">
    <source>
        <dbReference type="EMBL" id="AKG35673.1"/>
    </source>
</evidence>
<evidence type="ECO:0000256" key="3">
    <source>
        <dbReference type="ARBA" id="ARBA00022833"/>
    </source>
</evidence>
<protein>
    <submittedName>
        <fullName evidence="6">Molecular chaperone DnaK</fullName>
    </submittedName>
</protein>
<dbReference type="PATRIC" id="fig|1333534.5.peg.3253"/>
<evidence type="ECO:0000313" key="7">
    <source>
        <dbReference type="Proteomes" id="UP000034189"/>
    </source>
</evidence>
<dbReference type="InterPro" id="IPR037187">
    <property type="entry name" value="DnaK_N"/>
</dbReference>
<dbReference type="NCBIfam" id="TIGR02890">
    <property type="entry name" value="bacill_yteA"/>
    <property type="match status" value="1"/>
</dbReference>
<name>A0A0F7FAN4_PAEDU</name>
<dbReference type="PANTHER" id="PTHR33823">
    <property type="entry name" value="RNA POLYMERASE-BINDING TRANSCRIPTION FACTOR DKSA-RELATED"/>
    <property type="match status" value="1"/>
</dbReference>
<dbReference type="GO" id="GO:0008270">
    <property type="term" value="F:zinc ion binding"/>
    <property type="evidence" value="ECO:0007669"/>
    <property type="project" value="UniProtKB-KW"/>
</dbReference>
<keyword evidence="2" id="KW-0863">Zinc-finger</keyword>
<dbReference type="RefSeq" id="WP_025696638.1">
    <property type="nucleotide sequence ID" value="NZ_ASQQ01000460.1"/>
</dbReference>
<dbReference type="OrthoDB" id="9811543at2"/>
<dbReference type="EMBL" id="CP011114">
    <property type="protein sequence ID" value="AKG35673.1"/>
    <property type="molecule type" value="Genomic_DNA"/>
</dbReference>
<dbReference type="HOGENOM" id="CLU_043144_1_1_9"/>
<dbReference type="Proteomes" id="UP000034189">
    <property type="component" value="Chromosome"/>
</dbReference>
<dbReference type="PANTHER" id="PTHR33823:SF4">
    <property type="entry name" value="GENERAL STRESS PROTEIN 16O"/>
    <property type="match status" value="1"/>
</dbReference>
<proteinExistence type="predicted"/>
<dbReference type="SUPFAM" id="SSF109635">
    <property type="entry name" value="DnaK suppressor protein DksA, alpha-hairpin domain"/>
    <property type="match status" value="1"/>
</dbReference>
<evidence type="ECO:0000256" key="2">
    <source>
        <dbReference type="ARBA" id="ARBA00022771"/>
    </source>
</evidence>
<evidence type="ECO:0000259" key="5">
    <source>
        <dbReference type="Pfam" id="PF01258"/>
    </source>
</evidence>
<feature type="zinc finger region" description="dksA C4-type" evidence="4">
    <location>
        <begin position="95"/>
        <end position="119"/>
    </location>
</feature>
<dbReference type="AlphaFoldDB" id="A0A0F7FAN4"/>
<accession>A0A0F7FAN4</accession>
<evidence type="ECO:0000256" key="4">
    <source>
        <dbReference type="PROSITE-ProRule" id="PRU00510"/>
    </source>
</evidence>
<reference evidence="6 7" key="2">
    <citation type="journal article" date="2016" name="Genome Announc.">
        <title>Genome Sequence of a Gram-Positive Diazotroph, Paenibacillus durus Type Strain ATCC 35681.</title>
        <authorList>
            <person name="Halim M.A."/>
            <person name="Rahman A.Y."/>
            <person name="Sim K.S."/>
            <person name="Yam H.C."/>
            <person name="Rahim A.A."/>
            <person name="Ghazali A.H."/>
            <person name="Najimudin N."/>
        </authorList>
    </citation>
    <scope>NUCLEOTIDE SEQUENCE [LARGE SCALE GENOMIC DNA]</scope>
    <source>
        <strain evidence="6 7">ATCC 35681</strain>
    </source>
</reference>
<reference evidence="6 7" key="1">
    <citation type="submission" date="2015-03" db="EMBL/GenBank/DDBJ databases">
        <authorList>
            <person name="Abdul Halim M."/>
        </authorList>
    </citation>
    <scope>NUCLEOTIDE SEQUENCE [LARGE SCALE GENOMIC DNA]</scope>
    <source>
        <strain evidence="6 7">ATCC 35681</strain>
    </source>
</reference>
<dbReference type="InterPro" id="IPR000962">
    <property type="entry name" value="Znf_DskA_TraR"/>
</dbReference>
<dbReference type="InterPro" id="IPR014240">
    <property type="entry name" value="YteA"/>
</dbReference>
<dbReference type="Gene3D" id="1.20.120.910">
    <property type="entry name" value="DksA, coiled-coil domain"/>
    <property type="match status" value="1"/>
</dbReference>
<gene>
    <name evidence="6" type="ORF">VK70_14745</name>
</gene>
<dbReference type="Pfam" id="PF01258">
    <property type="entry name" value="zf-dskA_traR"/>
    <property type="match status" value="1"/>
</dbReference>
<keyword evidence="1" id="KW-0479">Metal-binding</keyword>
<organism evidence="6 7">
    <name type="scientific">Paenibacillus durus ATCC 35681</name>
    <dbReference type="NCBI Taxonomy" id="1333534"/>
    <lineage>
        <taxon>Bacteria</taxon>
        <taxon>Bacillati</taxon>
        <taxon>Bacillota</taxon>
        <taxon>Bacilli</taxon>
        <taxon>Bacillales</taxon>
        <taxon>Paenibacillaceae</taxon>
        <taxon>Paenibacillus</taxon>
    </lineage>
</organism>
<feature type="domain" description="Zinc finger DksA/TraR C4-type" evidence="5">
    <location>
        <begin position="90"/>
        <end position="117"/>
    </location>
</feature>
<sequence length="242" mass="27503">MNHLSSEQLAHLRGLLIRQRDDIRHRLKENEDHGLEDSMRDMSGELTEIDNHPGDVATDLYHRSMDISLQELEELELKDIEDALQAMDTGKYGICAASGQPIPYERLAVLPATRYSKEYSPRQEKPHTRPVEEQFLTPPFGRSSLDEHEYNGFDGEDAWQIVESFGTSNTPAMAEGNNIDSYNDMEIEADDPDGFVEPWENFIATDITGNHVTVVKGHQYQSYMDSGEGDYLLDPNAKIEKE</sequence>